<dbReference type="RefSeq" id="WP_089803073.1">
    <property type="nucleotide sequence ID" value="NZ_BJYE01000028.1"/>
</dbReference>
<sequence>MQPRRLEKILIILGMAIFIFFGVQGASMLIVHNDEDRATALYESYQSELEESNEAGFELPEYRVFVDNLQSGGIMILILSVTTVITGGLSLYFLKKGIKPKMVGILLLVSGGLIAILGFAPAMLGSLLYMVSGGLILFKKPRELSV</sequence>
<feature type="transmembrane region" description="Helical" evidence="1">
    <location>
        <begin position="9"/>
        <end position="31"/>
    </location>
</feature>
<evidence type="ECO:0000313" key="3">
    <source>
        <dbReference type="EMBL" id="GEN57469.1"/>
    </source>
</evidence>
<gene>
    <name evidence="3" type="ORF">HAL01_19330</name>
</gene>
<evidence type="ECO:0000256" key="1">
    <source>
        <dbReference type="SAM" id="Phobius"/>
    </source>
</evidence>
<keyword evidence="4" id="KW-1185">Reference proteome</keyword>
<dbReference type="InterPro" id="IPR025273">
    <property type="entry name" value="DUF4064"/>
</dbReference>
<dbReference type="EMBL" id="BJYE01000028">
    <property type="protein sequence ID" value="GEN57469.1"/>
    <property type="molecule type" value="Genomic_DNA"/>
</dbReference>
<dbReference type="Proteomes" id="UP000321400">
    <property type="component" value="Unassembled WGS sequence"/>
</dbReference>
<feature type="transmembrane region" description="Helical" evidence="1">
    <location>
        <begin position="106"/>
        <end position="131"/>
    </location>
</feature>
<evidence type="ECO:0000313" key="4">
    <source>
        <dbReference type="Proteomes" id="UP000321400"/>
    </source>
</evidence>
<dbReference type="Pfam" id="PF13273">
    <property type="entry name" value="DUF4064"/>
    <property type="match status" value="1"/>
</dbReference>
<feature type="domain" description="DUF4064" evidence="2">
    <location>
        <begin position="4"/>
        <end position="115"/>
    </location>
</feature>
<accession>A0A511X3E1</accession>
<name>A0A511X3E1_9BACI</name>
<dbReference type="OrthoDB" id="2357232at2"/>
<organism evidence="3 4">
    <name type="scientific">Halolactibacillus alkaliphilus</name>
    <dbReference type="NCBI Taxonomy" id="442899"/>
    <lineage>
        <taxon>Bacteria</taxon>
        <taxon>Bacillati</taxon>
        <taxon>Bacillota</taxon>
        <taxon>Bacilli</taxon>
        <taxon>Bacillales</taxon>
        <taxon>Bacillaceae</taxon>
        <taxon>Halolactibacillus</taxon>
    </lineage>
</organism>
<comment type="caution">
    <text evidence="3">The sequence shown here is derived from an EMBL/GenBank/DDBJ whole genome shotgun (WGS) entry which is preliminary data.</text>
</comment>
<keyword evidence="1" id="KW-1133">Transmembrane helix</keyword>
<feature type="transmembrane region" description="Helical" evidence="1">
    <location>
        <begin position="74"/>
        <end position="94"/>
    </location>
</feature>
<protein>
    <recommendedName>
        <fullName evidence="2">DUF4064 domain-containing protein</fullName>
    </recommendedName>
</protein>
<keyword evidence="1" id="KW-0472">Membrane</keyword>
<evidence type="ECO:0000259" key="2">
    <source>
        <dbReference type="Pfam" id="PF13273"/>
    </source>
</evidence>
<keyword evidence="1" id="KW-0812">Transmembrane</keyword>
<proteinExistence type="predicted"/>
<dbReference type="AlphaFoldDB" id="A0A511X3E1"/>
<reference evidence="3 4" key="1">
    <citation type="submission" date="2019-07" db="EMBL/GenBank/DDBJ databases">
        <title>Whole genome shotgun sequence of Halolactibacillus alkaliphilus NBRC 103919.</title>
        <authorList>
            <person name="Hosoyama A."/>
            <person name="Uohara A."/>
            <person name="Ohji S."/>
            <person name="Ichikawa N."/>
        </authorList>
    </citation>
    <scope>NUCLEOTIDE SEQUENCE [LARGE SCALE GENOMIC DNA]</scope>
    <source>
        <strain evidence="3 4">NBRC 103919</strain>
    </source>
</reference>